<evidence type="ECO:0000313" key="4">
    <source>
        <dbReference type="Proteomes" id="UP001139451"/>
    </source>
</evidence>
<feature type="domain" description="VOC" evidence="2">
    <location>
        <begin position="7"/>
        <end position="114"/>
    </location>
</feature>
<dbReference type="SUPFAM" id="SSF54593">
    <property type="entry name" value="Glyoxalase/Bleomycin resistance protein/Dihydroxybiphenyl dioxygenase"/>
    <property type="match status" value="1"/>
</dbReference>
<dbReference type="Proteomes" id="UP001139451">
    <property type="component" value="Unassembled WGS sequence"/>
</dbReference>
<evidence type="ECO:0000259" key="2">
    <source>
        <dbReference type="PROSITE" id="PS51819"/>
    </source>
</evidence>
<dbReference type="Pfam" id="PF00903">
    <property type="entry name" value="Glyoxalase"/>
    <property type="match status" value="1"/>
</dbReference>
<dbReference type="PANTHER" id="PTHR43048">
    <property type="entry name" value="METHYLMALONYL-COA EPIMERASE"/>
    <property type="match status" value="1"/>
</dbReference>
<dbReference type="InterPro" id="IPR029068">
    <property type="entry name" value="Glyas_Bleomycin-R_OHBP_Dase"/>
</dbReference>
<dbReference type="GO" id="GO:0046491">
    <property type="term" value="P:L-methylmalonyl-CoA metabolic process"/>
    <property type="evidence" value="ECO:0007669"/>
    <property type="project" value="TreeGrafter"/>
</dbReference>
<reference evidence="3" key="1">
    <citation type="submission" date="2022-05" db="EMBL/GenBank/DDBJ databases">
        <title>Sphingomonas sp. strain MG17 Genome sequencing and assembly.</title>
        <authorList>
            <person name="Kim I."/>
        </authorList>
    </citation>
    <scope>NUCLEOTIDE SEQUENCE</scope>
    <source>
        <strain evidence="3">MG17</strain>
    </source>
</reference>
<dbReference type="GO" id="GO:0004493">
    <property type="term" value="F:methylmalonyl-CoA epimerase activity"/>
    <property type="evidence" value="ECO:0007669"/>
    <property type="project" value="TreeGrafter"/>
</dbReference>
<keyword evidence="1" id="KW-0479">Metal-binding</keyword>
<dbReference type="GO" id="GO:0046872">
    <property type="term" value="F:metal ion binding"/>
    <property type="evidence" value="ECO:0007669"/>
    <property type="project" value="UniProtKB-KW"/>
</dbReference>
<dbReference type="RefSeq" id="WP_254292115.1">
    <property type="nucleotide sequence ID" value="NZ_JAMLDX010000003.1"/>
</dbReference>
<dbReference type="InterPro" id="IPR004360">
    <property type="entry name" value="Glyas_Fos-R_dOase_dom"/>
</dbReference>
<dbReference type="PROSITE" id="PS51819">
    <property type="entry name" value="VOC"/>
    <property type="match status" value="2"/>
</dbReference>
<name>A0A9X2KKU9_9SPHN</name>
<evidence type="ECO:0000313" key="3">
    <source>
        <dbReference type="EMBL" id="MCP3730002.1"/>
    </source>
</evidence>
<gene>
    <name evidence="3" type="ORF">M9978_06125</name>
</gene>
<organism evidence="3 4">
    <name type="scientific">Sphingomonas tagetis</name>
    <dbReference type="NCBI Taxonomy" id="2949092"/>
    <lineage>
        <taxon>Bacteria</taxon>
        <taxon>Pseudomonadati</taxon>
        <taxon>Pseudomonadota</taxon>
        <taxon>Alphaproteobacteria</taxon>
        <taxon>Sphingomonadales</taxon>
        <taxon>Sphingomonadaceae</taxon>
        <taxon>Sphingomonas</taxon>
    </lineage>
</organism>
<dbReference type="Gene3D" id="3.10.180.10">
    <property type="entry name" value="2,3-Dihydroxybiphenyl 1,2-Dioxygenase, domain 1"/>
    <property type="match status" value="2"/>
</dbReference>
<comment type="caution">
    <text evidence="3">The sequence shown here is derived from an EMBL/GenBank/DDBJ whole genome shotgun (WGS) entry which is preliminary data.</text>
</comment>
<feature type="domain" description="VOC" evidence="2">
    <location>
        <begin position="153"/>
        <end position="277"/>
    </location>
</feature>
<dbReference type="AlphaFoldDB" id="A0A9X2KKU9"/>
<dbReference type="InterPro" id="IPR051785">
    <property type="entry name" value="MMCE/EMCE_epimerase"/>
</dbReference>
<dbReference type="InterPro" id="IPR037523">
    <property type="entry name" value="VOC_core"/>
</dbReference>
<proteinExistence type="predicted"/>
<sequence>MGIRVLRPAFMQYRHASLAEAERFLTDFGFLPCGREPGAIYFRGVSADGYCYVAHEGEPAFVAGAFEVADVAVLEEASRSIEGASLVRPLPGPQGGACVELRDPDGFRIDLVAGRTPLAPLPETDAAVVNFGDRKQRFGQFQRFERRPARVRKLGHFGFNVSSFEATFAWYRDNLGMAASDTLHAGPQEKDIAAFLRVAQGDEWVDHHSLFFLESPATHVHHCSFEVQDPDEVMMGSEWLKAQGWTQFWGVGRHILGSQVFDYWRDCSGFMIEHYADGDILTEAHQRERHDVADEALAVWGPPPPPDFLD</sequence>
<protein>
    <submittedName>
        <fullName evidence="3">VOC family protein</fullName>
    </submittedName>
</protein>
<dbReference type="PANTHER" id="PTHR43048:SF3">
    <property type="entry name" value="METHYLMALONYL-COA EPIMERASE, MITOCHONDRIAL"/>
    <property type="match status" value="1"/>
</dbReference>
<keyword evidence="4" id="KW-1185">Reference proteome</keyword>
<dbReference type="EMBL" id="JAMLDX010000003">
    <property type="protein sequence ID" value="MCP3730002.1"/>
    <property type="molecule type" value="Genomic_DNA"/>
</dbReference>
<evidence type="ECO:0000256" key="1">
    <source>
        <dbReference type="ARBA" id="ARBA00022723"/>
    </source>
</evidence>
<accession>A0A9X2KKU9</accession>